<evidence type="ECO:0000256" key="1">
    <source>
        <dbReference type="SAM" id="SignalP"/>
    </source>
</evidence>
<sequence length="924" mass="100539">MNRRSSYYRNISRLMSVAMFLYPLQGMAQQWVPTQPSAPPEQVGRQAQSYGENIAPSDIGSFSNGNISFPGGEGNISVNDLFPGQQPGQDASRFFPHAPEQTSLEDMSDSDEDMQEIGESSHTSLQADVDSGNPSIQGAAYEVLTGALNMSKPDFNNDPAFDTSRDTYGNMDQIAEEFGDCTTETNYFSSNIDAHVPEYEVCERVEDKSTQCSINHSYDAGVLKHAGGPYNLSSCGEGCVNFWIGQVGDNYWSGSCKIYEQYTRVQIDNPDALTSALLDYAKWDDYMQVWIGPVGEEVKVWQSRSQFPPETSGKCELKESWEQNPNLDLTSYFKNVEPGTVVNFKIRVSVSGDGEGYGRIRLRYDTKKAVTKDEWSPDSCLESALGVADGFAEGEFVCTDDPSDANGCTVINGVQVCEADLKPSPLEGISPMCRKVEVTTEYDFYKGQMECWKNPEGETVCPTNEGGNLNSCKEFEDNPQCGFIKSECVSGAEGDSGTCYVWEDTYDCGGDVSVPTTEQETAYQCGGPIRCMGTDCLDVNRTQSKDFARASALLNAAQFMGNDMSCTGVDENGEVTGTENVTCEIFAGDAGECKKAVGGTVNCCEKPKGLSMQDYLTVLMQVPKLDSAIMGIESQGPLSGLKGTYQVLREPITTGWSHVTKPFTSYMENITSFTDSMTSTVQDFALDAVNTLKEGIAKVTGKAIGNAASSAAGSGAGAAVGQEAVEQGAESFTQQILGEAGATVLGGIMTAYQIYVVSMLVIQMIWECEQAEFELNAKREMKTAHKVGSYCKTEVLGVCIEKREAYCTFNSPLSRIIQEQARAQLGISWGNPKNPSCGGLTVDQIASLDWDRVNLNEWLGMLQANGLYADPNNLQIDALTGMGNELNVDGTRQDIEERTAARFEGIDLDAARTQARDRIENPFD</sequence>
<proteinExistence type="predicted"/>
<dbReference type="EMBL" id="SOEC01000015">
    <property type="protein sequence ID" value="TDX26794.1"/>
    <property type="molecule type" value="Genomic_DNA"/>
</dbReference>
<dbReference type="AlphaFoldDB" id="A0A4R8FKS5"/>
<accession>A0A4R8FKS5</accession>
<dbReference type="Proteomes" id="UP000294489">
    <property type="component" value="Unassembled WGS sequence"/>
</dbReference>
<comment type="caution">
    <text evidence="2">The sequence shown here is derived from an EMBL/GenBank/DDBJ whole genome shotgun (WGS) entry which is preliminary data.</text>
</comment>
<name>A0A4R8FKS5_9GAMM</name>
<dbReference type="Pfam" id="PF06986">
    <property type="entry name" value="F_T4SS_TraN"/>
    <property type="match status" value="2"/>
</dbReference>
<reference evidence="2 3" key="1">
    <citation type="submission" date="2019-03" db="EMBL/GenBank/DDBJ databases">
        <title>Freshwater and sediment microbial communities from various areas in North America, analyzing microbe dynamics in response to fracking.</title>
        <authorList>
            <person name="Lamendella R."/>
        </authorList>
    </citation>
    <scope>NUCLEOTIDE SEQUENCE [LARGE SCALE GENOMIC DNA]</scope>
    <source>
        <strain evidence="2 3">6_TX</strain>
    </source>
</reference>
<protein>
    <submittedName>
        <fullName evidence="2">Conjugal transfer mating pair stabilization protein TraN</fullName>
    </submittedName>
</protein>
<dbReference type="OrthoDB" id="5297981at2"/>
<evidence type="ECO:0000313" key="2">
    <source>
        <dbReference type="EMBL" id="TDX26794.1"/>
    </source>
</evidence>
<dbReference type="InterPro" id="IPR014121">
    <property type="entry name" value="TraN_Ftype"/>
</dbReference>
<feature type="signal peptide" evidence="1">
    <location>
        <begin position="1"/>
        <end position="28"/>
    </location>
</feature>
<organism evidence="2 3">
    <name type="scientific">Modicisalibacter xianhensis</name>
    <dbReference type="NCBI Taxonomy" id="442341"/>
    <lineage>
        <taxon>Bacteria</taxon>
        <taxon>Pseudomonadati</taxon>
        <taxon>Pseudomonadota</taxon>
        <taxon>Gammaproteobacteria</taxon>
        <taxon>Oceanospirillales</taxon>
        <taxon>Halomonadaceae</taxon>
        <taxon>Modicisalibacter</taxon>
    </lineage>
</organism>
<dbReference type="NCBIfam" id="NF011458">
    <property type="entry name" value="PRK14876.1"/>
    <property type="match status" value="1"/>
</dbReference>
<evidence type="ECO:0000313" key="3">
    <source>
        <dbReference type="Proteomes" id="UP000294489"/>
    </source>
</evidence>
<keyword evidence="1" id="KW-0732">Signal</keyword>
<gene>
    <name evidence="2" type="ORF">DFO67_11559</name>
</gene>
<feature type="chain" id="PRO_5020928920" evidence="1">
    <location>
        <begin position="29"/>
        <end position="924"/>
    </location>
</feature>